<keyword evidence="3" id="KW-1185">Reference proteome</keyword>
<dbReference type="PANTHER" id="PTHR42926:SF1">
    <property type="entry name" value="CIRCADIAN CLOCK OSCILLATOR PROTEIN KAIC 1"/>
    <property type="match status" value="1"/>
</dbReference>
<dbReference type="Proteomes" id="UP000276223">
    <property type="component" value="Unassembled WGS sequence"/>
</dbReference>
<dbReference type="InterPro" id="IPR014774">
    <property type="entry name" value="KaiC-like_dom"/>
</dbReference>
<accession>A0A3N1UNR7</accession>
<dbReference type="EMBL" id="RJVA01000015">
    <property type="protein sequence ID" value="ROQ90117.1"/>
    <property type="molecule type" value="Genomic_DNA"/>
</dbReference>
<gene>
    <name evidence="2" type="ORF">EDC27_2718</name>
</gene>
<name>A0A3N1UNR7_9BACT</name>
<dbReference type="Pfam" id="PF06745">
    <property type="entry name" value="ATPase"/>
    <property type="match status" value="1"/>
</dbReference>
<sequence length="237" mass="26395">MLEYARSAGLELKMQSDSCRLSFLVHYPEAMGAEEHDVPAMERIQAFSPAHVVVDAISACERMGGKQASYEYLMRLLNGCEERGITVFLINQLSGAIGYVEISGNEISSMVDTVLVLHYQPCSGETKRVLQVFKSRGSKDSSVKHPFVITGARIRLLDPYVGQGDGLTGTLRQRQELKDRLKAQRLAFGIQLKELELERLRLAQHVVHTGNFAPWSRRKSGIGCDAARSRCSRHSDS</sequence>
<evidence type="ECO:0000259" key="1">
    <source>
        <dbReference type="Pfam" id="PF06745"/>
    </source>
</evidence>
<reference evidence="2 3" key="1">
    <citation type="submission" date="2018-11" db="EMBL/GenBank/DDBJ databases">
        <title>Genomic Encyclopedia of Type Strains, Phase IV (KMG-IV): sequencing the most valuable type-strain genomes for metagenomic binning, comparative biology and taxonomic classification.</title>
        <authorList>
            <person name="Goeker M."/>
        </authorList>
    </citation>
    <scope>NUCLEOTIDE SEQUENCE [LARGE SCALE GENOMIC DNA]</scope>
    <source>
        <strain evidence="2 3">DSM 22027</strain>
    </source>
</reference>
<proteinExistence type="predicted"/>
<dbReference type="InterPro" id="IPR027417">
    <property type="entry name" value="P-loop_NTPase"/>
</dbReference>
<dbReference type="Gene3D" id="3.40.50.300">
    <property type="entry name" value="P-loop containing nucleotide triphosphate hydrolases"/>
    <property type="match status" value="1"/>
</dbReference>
<evidence type="ECO:0000313" key="3">
    <source>
        <dbReference type="Proteomes" id="UP000276223"/>
    </source>
</evidence>
<dbReference type="InterPro" id="IPR051347">
    <property type="entry name" value="Circadian_clock_KaiC-rel"/>
</dbReference>
<organism evidence="2 3">
    <name type="scientific">Desulfosoma caldarium</name>
    <dbReference type="NCBI Taxonomy" id="610254"/>
    <lineage>
        <taxon>Bacteria</taxon>
        <taxon>Pseudomonadati</taxon>
        <taxon>Thermodesulfobacteriota</taxon>
        <taxon>Syntrophobacteria</taxon>
        <taxon>Syntrophobacterales</taxon>
        <taxon>Syntrophobacteraceae</taxon>
        <taxon>Desulfosoma</taxon>
    </lineage>
</organism>
<comment type="caution">
    <text evidence="2">The sequence shown here is derived from an EMBL/GenBank/DDBJ whole genome shotgun (WGS) entry which is preliminary data.</text>
</comment>
<feature type="domain" description="KaiC-like" evidence="1">
    <location>
        <begin position="41"/>
        <end position="157"/>
    </location>
</feature>
<dbReference type="SUPFAM" id="SSF52540">
    <property type="entry name" value="P-loop containing nucleoside triphosphate hydrolases"/>
    <property type="match status" value="1"/>
</dbReference>
<protein>
    <submittedName>
        <fullName evidence="2">KaiC protein</fullName>
    </submittedName>
</protein>
<dbReference type="PANTHER" id="PTHR42926">
    <property type="match status" value="1"/>
</dbReference>
<dbReference type="AlphaFoldDB" id="A0A3N1UNR7"/>
<evidence type="ECO:0000313" key="2">
    <source>
        <dbReference type="EMBL" id="ROQ90117.1"/>
    </source>
</evidence>